<protein>
    <submittedName>
        <fullName evidence="9">Putative inorganic phosphate cotransporter</fullName>
    </submittedName>
</protein>
<evidence type="ECO:0000256" key="6">
    <source>
        <dbReference type="ARBA" id="ARBA00023136"/>
    </source>
</evidence>
<dbReference type="GO" id="GO:0016020">
    <property type="term" value="C:membrane"/>
    <property type="evidence" value="ECO:0007669"/>
    <property type="project" value="UniProtKB-SubCell"/>
</dbReference>
<sequence>MLSCIPFWAVVFIDAGNVFGISIFWNHLPTYMKNVLGFSIKENGLLSSLPFLCRYIGGLCFGTLGDWLLSSGRISVLTCRRVSSVAAMIIPALLCIATAYTGCSVTLVITCLCIATFNNGAIVNSVLVNYAEIAPNFSGTLLGLAKTGGAITMFLSPLCVGAVIQGQPWNSTGEEEEVAEGEMSPLSQEEVKKDVKV</sequence>
<dbReference type="PANTHER" id="PTHR11662:SF399">
    <property type="entry name" value="FI19708P1-RELATED"/>
    <property type="match status" value="1"/>
</dbReference>
<evidence type="ECO:0000256" key="1">
    <source>
        <dbReference type="ARBA" id="ARBA00004141"/>
    </source>
</evidence>
<evidence type="ECO:0000256" key="7">
    <source>
        <dbReference type="SAM" id="MobiDB-lite"/>
    </source>
</evidence>
<evidence type="ECO:0000256" key="2">
    <source>
        <dbReference type="ARBA" id="ARBA00022448"/>
    </source>
</evidence>
<reference evidence="9" key="1">
    <citation type="submission" date="2020-07" db="EMBL/GenBank/DDBJ databases">
        <title>The High-quality genome of the commercially important snow crab, Chionoecetes opilio.</title>
        <authorList>
            <person name="Jeong J.-H."/>
            <person name="Ryu S."/>
        </authorList>
    </citation>
    <scope>NUCLEOTIDE SEQUENCE</scope>
    <source>
        <strain evidence="9">MADBK_172401_WGS</strain>
        <tissue evidence="9">Digestive gland</tissue>
    </source>
</reference>
<keyword evidence="5 8" id="KW-1133">Transmembrane helix</keyword>
<evidence type="ECO:0000256" key="5">
    <source>
        <dbReference type="ARBA" id="ARBA00022989"/>
    </source>
</evidence>
<dbReference type="GO" id="GO:0006820">
    <property type="term" value="P:monoatomic anion transport"/>
    <property type="evidence" value="ECO:0007669"/>
    <property type="project" value="TreeGrafter"/>
</dbReference>
<keyword evidence="2" id="KW-0813">Transport</keyword>
<dbReference type="SUPFAM" id="SSF103473">
    <property type="entry name" value="MFS general substrate transporter"/>
    <property type="match status" value="1"/>
</dbReference>
<name>A0A8J4YIN2_CHIOP</name>
<evidence type="ECO:0000256" key="4">
    <source>
        <dbReference type="ARBA" id="ARBA00022847"/>
    </source>
</evidence>
<dbReference type="EMBL" id="JACEEZ010006760">
    <property type="protein sequence ID" value="KAG0724551.1"/>
    <property type="molecule type" value="Genomic_DNA"/>
</dbReference>
<keyword evidence="10" id="KW-1185">Reference proteome</keyword>
<dbReference type="InterPro" id="IPR050382">
    <property type="entry name" value="MFS_Na/Anion_cotransporter"/>
</dbReference>
<evidence type="ECO:0000313" key="10">
    <source>
        <dbReference type="Proteomes" id="UP000770661"/>
    </source>
</evidence>
<dbReference type="GO" id="GO:0015293">
    <property type="term" value="F:symporter activity"/>
    <property type="evidence" value="ECO:0007669"/>
    <property type="project" value="UniProtKB-KW"/>
</dbReference>
<comment type="caution">
    <text evidence="9">The sequence shown here is derived from an EMBL/GenBank/DDBJ whole genome shotgun (WGS) entry which is preliminary data.</text>
</comment>
<keyword evidence="6 8" id="KW-0472">Membrane</keyword>
<dbReference type="PANTHER" id="PTHR11662">
    <property type="entry name" value="SOLUTE CARRIER FAMILY 17"/>
    <property type="match status" value="1"/>
</dbReference>
<keyword evidence="4" id="KW-0769">Symport</keyword>
<gene>
    <name evidence="9" type="primary">Picot_6</name>
    <name evidence="9" type="ORF">GWK47_040366</name>
</gene>
<accession>A0A8J4YIN2</accession>
<evidence type="ECO:0000313" key="9">
    <source>
        <dbReference type="EMBL" id="KAG0724551.1"/>
    </source>
</evidence>
<dbReference type="AlphaFoldDB" id="A0A8J4YIN2"/>
<dbReference type="OrthoDB" id="6380284at2759"/>
<proteinExistence type="predicted"/>
<organism evidence="9 10">
    <name type="scientific">Chionoecetes opilio</name>
    <name type="common">Atlantic snow crab</name>
    <name type="synonym">Cancer opilio</name>
    <dbReference type="NCBI Taxonomy" id="41210"/>
    <lineage>
        <taxon>Eukaryota</taxon>
        <taxon>Metazoa</taxon>
        <taxon>Ecdysozoa</taxon>
        <taxon>Arthropoda</taxon>
        <taxon>Crustacea</taxon>
        <taxon>Multicrustacea</taxon>
        <taxon>Malacostraca</taxon>
        <taxon>Eumalacostraca</taxon>
        <taxon>Eucarida</taxon>
        <taxon>Decapoda</taxon>
        <taxon>Pleocyemata</taxon>
        <taxon>Brachyura</taxon>
        <taxon>Eubrachyura</taxon>
        <taxon>Majoidea</taxon>
        <taxon>Majidae</taxon>
        <taxon>Chionoecetes</taxon>
    </lineage>
</organism>
<dbReference type="Proteomes" id="UP000770661">
    <property type="component" value="Unassembled WGS sequence"/>
</dbReference>
<evidence type="ECO:0000256" key="3">
    <source>
        <dbReference type="ARBA" id="ARBA00022692"/>
    </source>
</evidence>
<dbReference type="Gene3D" id="1.20.1250.20">
    <property type="entry name" value="MFS general substrate transporter like domains"/>
    <property type="match status" value="1"/>
</dbReference>
<dbReference type="InterPro" id="IPR036259">
    <property type="entry name" value="MFS_trans_sf"/>
</dbReference>
<comment type="subcellular location">
    <subcellularLocation>
        <location evidence="1">Membrane</location>
        <topology evidence="1">Multi-pass membrane protein</topology>
    </subcellularLocation>
</comment>
<feature type="region of interest" description="Disordered" evidence="7">
    <location>
        <begin position="171"/>
        <end position="197"/>
    </location>
</feature>
<evidence type="ECO:0000256" key="8">
    <source>
        <dbReference type="SAM" id="Phobius"/>
    </source>
</evidence>
<feature type="transmembrane region" description="Helical" evidence="8">
    <location>
        <begin position="85"/>
        <end position="109"/>
    </location>
</feature>
<dbReference type="FunFam" id="1.20.1250.20:FF:000003">
    <property type="entry name" value="Solute carrier family 17 member 3"/>
    <property type="match status" value="1"/>
</dbReference>
<keyword evidence="3 8" id="KW-0812">Transmembrane</keyword>